<protein>
    <recommendedName>
        <fullName evidence="3">SH3 domain-containing protein</fullName>
    </recommendedName>
</protein>
<accession>A0A9W7XHF2</accession>
<dbReference type="SUPFAM" id="SSF50044">
    <property type="entry name" value="SH3-domain"/>
    <property type="match status" value="1"/>
</dbReference>
<keyword evidence="5" id="KW-1185">Reference proteome</keyword>
<dbReference type="InterPro" id="IPR001452">
    <property type="entry name" value="SH3_domain"/>
</dbReference>
<evidence type="ECO:0000313" key="5">
    <source>
        <dbReference type="Proteomes" id="UP001145021"/>
    </source>
</evidence>
<dbReference type="InterPro" id="IPR036028">
    <property type="entry name" value="SH3-like_dom_sf"/>
</dbReference>
<dbReference type="Gene3D" id="2.30.30.40">
    <property type="entry name" value="SH3 Domains"/>
    <property type="match status" value="1"/>
</dbReference>
<dbReference type="AlphaFoldDB" id="A0A9W7XHF2"/>
<proteinExistence type="predicted"/>
<gene>
    <name evidence="4" type="ORF">LPJ64_005226</name>
</gene>
<evidence type="ECO:0000313" key="4">
    <source>
        <dbReference type="EMBL" id="KAJ1642954.1"/>
    </source>
</evidence>
<dbReference type="SMART" id="SM00326">
    <property type="entry name" value="SH3"/>
    <property type="match status" value="1"/>
</dbReference>
<organism evidence="4 5">
    <name type="scientific">Coemansia asiatica</name>
    <dbReference type="NCBI Taxonomy" id="1052880"/>
    <lineage>
        <taxon>Eukaryota</taxon>
        <taxon>Fungi</taxon>
        <taxon>Fungi incertae sedis</taxon>
        <taxon>Zoopagomycota</taxon>
        <taxon>Kickxellomycotina</taxon>
        <taxon>Kickxellomycetes</taxon>
        <taxon>Kickxellales</taxon>
        <taxon>Kickxellaceae</taxon>
        <taxon>Coemansia</taxon>
    </lineage>
</organism>
<dbReference type="PROSITE" id="PS50002">
    <property type="entry name" value="SH3"/>
    <property type="match status" value="1"/>
</dbReference>
<evidence type="ECO:0000256" key="2">
    <source>
        <dbReference type="PROSITE-ProRule" id="PRU00192"/>
    </source>
</evidence>
<dbReference type="Proteomes" id="UP001145021">
    <property type="component" value="Unassembled WGS sequence"/>
</dbReference>
<feature type="domain" description="SH3" evidence="3">
    <location>
        <begin position="159"/>
        <end position="220"/>
    </location>
</feature>
<evidence type="ECO:0000259" key="3">
    <source>
        <dbReference type="PROSITE" id="PS50002"/>
    </source>
</evidence>
<name>A0A9W7XHF2_9FUNG</name>
<reference evidence="4" key="1">
    <citation type="submission" date="2022-07" db="EMBL/GenBank/DDBJ databases">
        <title>Phylogenomic reconstructions and comparative analyses of Kickxellomycotina fungi.</title>
        <authorList>
            <person name="Reynolds N.K."/>
            <person name="Stajich J.E."/>
            <person name="Barry K."/>
            <person name="Grigoriev I.V."/>
            <person name="Crous P."/>
            <person name="Smith M.E."/>
        </authorList>
    </citation>
    <scope>NUCLEOTIDE SEQUENCE</scope>
    <source>
        <strain evidence="4">NBRC 105413</strain>
    </source>
</reference>
<sequence length="241" mass="26149">MSRTAMAFTRILAFTANVKRKVAPSFMAPESCQTTPSLKNDSSNNAGILANRRSLKTGFKDDSCVEGTSADPMDVSSIINIYSADKKNKSSIIRSAKEASAENKESIGPRLSRRNQSLRGCPEQLACQENLAGTLTKSETNSLDKSSNRSSIQIDANLISSCTFAVLYPYLPVESDELRIEPGDQVRLLHLFSDGWIFVQKANDGSIGAVPAVCLDTDPSVFVDYGKEEQEADCTDGTNAY</sequence>
<comment type="caution">
    <text evidence="4">The sequence shown here is derived from an EMBL/GenBank/DDBJ whole genome shotgun (WGS) entry which is preliminary data.</text>
</comment>
<keyword evidence="1 2" id="KW-0728">SH3 domain</keyword>
<dbReference type="Pfam" id="PF14604">
    <property type="entry name" value="SH3_9"/>
    <property type="match status" value="1"/>
</dbReference>
<evidence type="ECO:0000256" key="1">
    <source>
        <dbReference type="ARBA" id="ARBA00022443"/>
    </source>
</evidence>
<dbReference type="EMBL" id="JANBOH010000314">
    <property type="protein sequence ID" value="KAJ1642954.1"/>
    <property type="molecule type" value="Genomic_DNA"/>
</dbReference>